<evidence type="ECO:0000256" key="9">
    <source>
        <dbReference type="PIRSR" id="PIRSR618319-50"/>
    </source>
</evidence>
<dbReference type="STRING" id="59750.AWC31_35875"/>
<dbReference type="PATRIC" id="fig|59750.3.peg.3069"/>
<comment type="pathway">
    <text evidence="8">Aminoacyl-tRNA biosynthesis; selenocysteinyl-tRNA(Sec) biosynthesis; selenocysteinyl-tRNA(Sec) from L-seryl-tRNA(Sec) (bacterial route): step 1/1.</text>
</comment>
<evidence type="ECO:0000256" key="1">
    <source>
        <dbReference type="ARBA" id="ARBA00001933"/>
    </source>
</evidence>
<dbReference type="Pfam" id="PF12390">
    <property type="entry name" value="Se-cys_synth_N"/>
    <property type="match status" value="1"/>
</dbReference>
<dbReference type="Gene3D" id="3.40.640.10">
    <property type="entry name" value="Type I PLP-dependent aspartate aminotransferase-like (Major domain)"/>
    <property type="match status" value="1"/>
</dbReference>
<comment type="cofactor">
    <cofactor evidence="1 8 9">
        <name>pyridoxal 5'-phosphate</name>
        <dbReference type="ChEBI" id="CHEBI:597326"/>
    </cofactor>
</comment>
<evidence type="ECO:0000256" key="5">
    <source>
        <dbReference type="ARBA" id="ARBA00022917"/>
    </source>
</evidence>
<evidence type="ECO:0000256" key="7">
    <source>
        <dbReference type="ARBA" id="ARBA00044507"/>
    </source>
</evidence>
<dbReference type="GO" id="GO:0001514">
    <property type="term" value="P:selenocysteine incorporation"/>
    <property type="evidence" value="ECO:0007669"/>
    <property type="project" value="UniProtKB-UniRule"/>
</dbReference>
<keyword evidence="12" id="KW-1185">Reference proteome</keyword>
<keyword evidence="5 8" id="KW-0648">Protein biosynthesis</keyword>
<dbReference type="PANTHER" id="PTHR32328:SF0">
    <property type="entry name" value="L-SERYL-TRNA(SEC) SELENIUM TRANSFERASE"/>
    <property type="match status" value="1"/>
</dbReference>
<evidence type="ECO:0000256" key="8">
    <source>
        <dbReference type="HAMAP-Rule" id="MF_00423"/>
    </source>
</evidence>
<organism evidence="11 12">
    <name type="scientific">Mycolicibacterium wolinskyi</name>
    <dbReference type="NCBI Taxonomy" id="59750"/>
    <lineage>
        <taxon>Bacteria</taxon>
        <taxon>Bacillati</taxon>
        <taxon>Actinomycetota</taxon>
        <taxon>Actinomycetes</taxon>
        <taxon>Mycobacteriales</taxon>
        <taxon>Mycobacteriaceae</taxon>
        <taxon>Mycolicibacterium</taxon>
    </lineage>
</organism>
<evidence type="ECO:0000256" key="6">
    <source>
        <dbReference type="ARBA" id="ARBA00023266"/>
    </source>
</evidence>
<dbReference type="Pfam" id="PF03841">
    <property type="entry name" value="SelA"/>
    <property type="match status" value="1"/>
</dbReference>
<dbReference type="InterPro" id="IPR015421">
    <property type="entry name" value="PyrdxlP-dep_Trfase_major"/>
</dbReference>
<gene>
    <name evidence="8" type="primary">selA</name>
    <name evidence="11" type="ORF">AFM11_26025</name>
</gene>
<dbReference type="GO" id="GO:0005737">
    <property type="term" value="C:cytoplasm"/>
    <property type="evidence" value="ECO:0007669"/>
    <property type="project" value="UniProtKB-SubCell"/>
</dbReference>
<dbReference type="InterPro" id="IPR025862">
    <property type="entry name" value="SelA_trans_N_dom"/>
</dbReference>
<dbReference type="Proteomes" id="UP000070612">
    <property type="component" value="Unassembled WGS sequence"/>
</dbReference>
<dbReference type="InterPro" id="IPR015424">
    <property type="entry name" value="PyrdxlP-dep_Trfase"/>
</dbReference>
<evidence type="ECO:0000313" key="12">
    <source>
        <dbReference type="Proteomes" id="UP000070612"/>
    </source>
</evidence>
<dbReference type="SUPFAM" id="SSF53383">
    <property type="entry name" value="PLP-dependent transferases"/>
    <property type="match status" value="1"/>
</dbReference>
<feature type="domain" description="L-seryl-tRNA selenium transferase N-terminal" evidence="10">
    <location>
        <begin position="5"/>
        <end position="44"/>
    </location>
</feature>
<proteinExistence type="inferred from homology"/>
<comment type="subcellular location">
    <subcellularLocation>
        <location evidence="8">Cytoplasm</location>
    </subcellularLocation>
</comment>
<reference evidence="11 12" key="1">
    <citation type="submission" date="2015-07" db="EMBL/GenBank/DDBJ databases">
        <title>A draft genome sequence of Mycobacterium wolinskyi.</title>
        <authorList>
            <person name="de Man T.J."/>
            <person name="Perry K.A."/>
            <person name="Coulliette A.D."/>
            <person name="Jensen B."/>
            <person name="Toney N.C."/>
            <person name="Limbago B.M."/>
            <person name="Noble-Wang J."/>
        </authorList>
    </citation>
    <scope>NUCLEOTIDE SEQUENCE [LARGE SCALE GENOMIC DNA]</scope>
    <source>
        <strain evidence="11 12">CDC_01</strain>
    </source>
</reference>
<keyword evidence="3 8" id="KW-0808">Transferase</keyword>
<evidence type="ECO:0000259" key="10">
    <source>
        <dbReference type="Pfam" id="PF12390"/>
    </source>
</evidence>
<dbReference type="EMBL" id="LGTW01000020">
    <property type="protein sequence ID" value="KWX21374.1"/>
    <property type="molecule type" value="Genomic_DNA"/>
</dbReference>
<dbReference type="HAMAP" id="MF_00423">
    <property type="entry name" value="SelA"/>
    <property type="match status" value="1"/>
</dbReference>
<protein>
    <recommendedName>
        <fullName evidence="8">L-seryl-tRNA(Sec) selenium transferase</fullName>
        <ecNumber evidence="8">2.9.1.1</ecNumber>
    </recommendedName>
    <alternativeName>
        <fullName evidence="8">Selenocysteine synthase</fullName>
        <shortName evidence="8">Sec synthase</shortName>
    </alternativeName>
    <alternativeName>
        <fullName evidence="8">Selenocysteinyl-tRNA(Sec) synthase</fullName>
    </alternativeName>
</protein>
<comment type="similarity">
    <text evidence="7 8">Belongs to the SelA family.</text>
</comment>
<dbReference type="Gene3D" id="3.90.1150.180">
    <property type="match status" value="1"/>
</dbReference>
<keyword evidence="2 8" id="KW-0963">Cytoplasm</keyword>
<comment type="caution">
    <text evidence="11">The sequence shown here is derived from an EMBL/GenBank/DDBJ whole genome shotgun (WGS) entry which is preliminary data.</text>
</comment>
<dbReference type="AlphaFoldDB" id="A0A132PGI3"/>
<dbReference type="EC" id="2.9.1.1" evidence="8"/>
<comment type="function">
    <text evidence="8">Converts seryl-tRNA(Sec) to selenocysteinyl-tRNA(Sec) required for selenoprotein biosynthesis.</text>
</comment>
<feature type="modified residue" description="N6-(pyridoxal phosphate)lysine" evidence="8 9">
    <location>
        <position position="277"/>
    </location>
</feature>
<dbReference type="UniPathway" id="UPA00906">
    <property type="reaction ID" value="UER00896"/>
</dbReference>
<dbReference type="RefSeq" id="WP_067854631.1">
    <property type="nucleotide sequence ID" value="NZ_LGTW01000020.1"/>
</dbReference>
<accession>A0A132PGI3</accession>
<evidence type="ECO:0000256" key="2">
    <source>
        <dbReference type="ARBA" id="ARBA00022490"/>
    </source>
</evidence>
<comment type="catalytic activity">
    <reaction evidence="8">
        <text>L-seryl-tRNA(Sec) + selenophosphate + H(+) = L-selenocysteinyl-tRNA(Sec) + phosphate</text>
        <dbReference type="Rhea" id="RHEA:22728"/>
        <dbReference type="Rhea" id="RHEA-COMP:9742"/>
        <dbReference type="Rhea" id="RHEA-COMP:9743"/>
        <dbReference type="ChEBI" id="CHEBI:15378"/>
        <dbReference type="ChEBI" id="CHEBI:16144"/>
        <dbReference type="ChEBI" id="CHEBI:43474"/>
        <dbReference type="ChEBI" id="CHEBI:78533"/>
        <dbReference type="ChEBI" id="CHEBI:78573"/>
        <dbReference type="EC" id="2.9.1.1"/>
    </reaction>
</comment>
<dbReference type="InterPro" id="IPR004534">
    <property type="entry name" value="SelA_trans"/>
</dbReference>
<name>A0A132PGI3_9MYCO</name>
<dbReference type="NCBIfam" id="TIGR00474">
    <property type="entry name" value="selA"/>
    <property type="match status" value="1"/>
</dbReference>
<sequence>MTDPRRRVPRSDTLLADPRLAEAERTLGRALVKTVIAEAQQKARSGEIAPDRVADVAVAALPSSASSLRPVINATGVVVHTNLGRAPLSTAAIDAVVTASGATDVEFDLQTGRRARRGRGAMAALARAVPTAGGVHVVNNNAAALLLTAMTLAPGKEMIVSRGELIEIGDGFRLPALMESTGSRIREVGTTNRTHLRDYADAIGPDTGFVLKVHPSNYAMTGFTSSVPVAELATLDAPLVVDIGSGLLTPHPLLPDEPDATTVLGDGADLVTASGDKLLGGPQAGLLFGGAELIERLRRHPAARALRVDKMTLAALEATLTGPPPPVAEALRVDVESLRIRAARLAARLPDADAVDCIAAVGGGGAPGVALPSAAVSLPEAYAAPLRMGTPAVVGRLENGRCLLDLRTVAEADDDTLAHAVLACT</sequence>
<dbReference type="GO" id="GO:0001717">
    <property type="term" value="P:conversion of seryl-tRNAsec to selenocys-tRNAsec"/>
    <property type="evidence" value="ECO:0007669"/>
    <property type="project" value="UniProtKB-UniRule"/>
</dbReference>
<keyword evidence="4 8" id="KW-0663">Pyridoxal phosphate</keyword>
<dbReference type="GO" id="GO:0004125">
    <property type="term" value="F:L-seryl-tRNA(Sec) selenium transferase activity"/>
    <property type="evidence" value="ECO:0007669"/>
    <property type="project" value="UniProtKB-UniRule"/>
</dbReference>
<evidence type="ECO:0000256" key="4">
    <source>
        <dbReference type="ARBA" id="ARBA00022898"/>
    </source>
</evidence>
<dbReference type="InterPro" id="IPR018319">
    <property type="entry name" value="SelA-like"/>
</dbReference>
<dbReference type="PANTHER" id="PTHR32328">
    <property type="entry name" value="L-SERYL-TRNA(SEC) SELENIUM TRANSFERASE"/>
    <property type="match status" value="1"/>
</dbReference>
<evidence type="ECO:0000256" key="3">
    <source>
        <dbReference type="ARBA" id="ARBA00022679"/>
    </source>
</evidence>
<keyword evidence="6 8" id="KW-0711">Selenium</keyword>
<evidence type="ECO:0000313" key="11">
    <source>
        <dbReference type="EMBL" id="KWX21374.1"/>
    </source>
</evidence>